<organism evidence="1 2">
    <name type="scientific">Meloidogyne incognita</name>
    <name type="common">Southern root-knot nematode worm</name>
    <name type="synonym">Oxyuris incognita</name>
    <dbReference type="NCBI Taxonomy" id="6306"/>
    <lineage>
        <taxon>Eukaryota</taxon>
        <taxon>Metazoa</taxon>
        <taxon>Ecdysozoa</taxon>
        <taxon>Nematoda</taxon>
        <taxon>Chromadorea</taxon>
        <taxon>Rhabditida</taxon>
        <taxon>Tylenchina</taxon>
        <taxon>Tylenchomorpha</taxon>
        <taxon>Tylenchoidea</taxon>
        <taxon>Meloidogynidae</taxon>
        <taxon>Meloidogyninae</taxon>
        <taxon>Meloidogyne</taxon>
        <taxon>Meloidogyne incognita group</taxon>
    </lineage>
</organism>
<dbReference type="WBParaSite" id="Minc3s02575g30718">
    <property type="protein sequence ID" value="Minc3s02575g30718"/>
    <property type="gene ID" value="Minc3s02575g30718"/>
</dbReference>
<name>A0A914MZL8_MELIC</name>
<accession>A0A914MZL8</accession>
<reference evidence="2" key="1">
    <citation type="submission" date="2022-11" db="UniProtKB">
        <authorList>
            <consortium name="WormBaseParasite"/>
        </authorList>
    </citation>
    <scope>IDENTIFICATION</scope>
</reference>
<sequence>MKLALHYKEALFTEDVIKSLKHKFAADFIVWLRGIIKQINNLHNWPNQRVRNSVLNAWESNENEEYFCLIFSVK</sequence>
<evidence type="ECO:0000313" key="2">
    <source>
        <dbReference type="WBParaSite" id="Minc3s02575g30718"/>
    </source>
</evidence>
<evidence type="ECO:0000313" key="1">
    <source>
        <dbReference type="Proteomes" id="UP000887563"/>
    </source>
</evidence>
<dbReference type="AlphaFoldDB" id="A0A914MZL8"/>
<keyword evidence="1" id="KW-1185">Reference proteome</keyword>
<proteinExistence type="predicted"/>
<dbReference type="Proteomes" id="UP000887563">
    <property type="component" value="Unplaced"/>
</dbReference>
<protein>
    <submittedName>
        <fullName evidence="2">Uncharacterized protein</fullName>
    </submittedName>
</protein>